<evidence type="ECO:0000256" key="1">
    <source>
        <dbReference type="SAM" id="Phobius"/>
    </source>
</evidence>
<evidence type="ECO:0000313" key="4">
    <source>
        <dbReference type="Proteomes" id="UP001612812"/>
    </source>
</evidence>
<sequence length="152" mass="16035">MAPRSAGVVRPKTWPALPLSLLLPCALMVLAGATGDREPPPPSGLLTPATVIAVEPAHGAQDAHVLVRVDTADGPTICGIGSRAFPDGRLPSLDDELTVDYTPTMCAPAPVNAEMPRWALVTMGATGLAASILWLWAGPRFGRLARRRHPHR</sequence>
<feature type="chain" id="PRO_5047149483" description="MYXO-CTERM domain-containing protein" evidence="2">
    <location>
        <begin position="32"/>
        <end position="152"/>
    </location>
</feature>
<reference evidence="3 4" key="1">
    <citation type="submission" date="2024-10" db="EMBL/GenBank/DDBJ databases">
        <title>The Natural Products Discovery Center: Release of the First 8490 Sequenced Strains for Exploring Actinobacteria Biosynthetic Diversity.</title>
        <authorList>
            <person name="Kalkreuter E."/>
            <person name="Kautsar S.A."/>
            <person name="Yang D."/>
            <person name="Bader C.D."/>
            <person name="Teijaro C.N."/>
            <person name="Fluegel L."/>
            <person name="Davis C.M."/>
            <person name="Simpson J.R."/>
            <person name="Lauterbach L."/>
            <person name="Steele A.D."/>
            <person name="Gui C."/>
            <person name="Meng S."/>
            <person name="Li G."/>
            <person name="Viehrig K."/>
            <person name="Ye F."/>
            <person name="Su P."/>
            <person name="Kiefer A.F."/>
            <person name="Nichols A."/>
            <person name="Cepeda A.J."/>
            <person name="Yan W."/>
            <person name="Fan B."/>
            <person name="Jiang Y."/>
            <person name="Adhikari A."/>
            <person name="Zheng C.-J."/>
            <person name="Schuster L."/>
            <person name="Cowan T.M."/>
            <person name="Smanski M.J."/>
            <person name="Chevrette M.G."/>
            <person name="De Carvalho L.P.S."/>
            <person name="Shen B."/>
        </authorList>
    </citation>
    <scope>NUCLEOTIDE SEQUENCE [LARGE SCALE GENOMIC DNA]</scope>
    <source>
        <strain evidence="3 4">NPDC049845</strain>
    </source>
</reference>
<keyword evidence="1" id="KW-1133">Transmembrane helix</keyword>
<keyword evidence="4" id="KW-1185">Reference proteome</keyword>
<evidence type="ECO:0000313" key="3">
    <source>
        <dbReference type="EMBL" id="MFI7266411.1"/>
    </source>
</evidence>
<dbReference type="EMBL" id="JBITLE010000019">
    <property type="protein sequence ID" value="MFI7266411.1"/>
    <property type="molecule type" value="Genomic_DNA"/>
</dbReference>
<keyword evidence="1" id="KW-0812">Transmembrane</keyword>
<proteinExistence type="predicted"/>
<feature type="transmembrane region" description="Helical" evidence="1">
    <location>
        <begin position="118"/>
        <end position="137"/>
    </location>
</feature>
<comment type="caution">
    <text evidence="3">The sequence shown here is derived from an EMBL/GenBank/DDBJ whole genome shotgun (WGS) entry which is preliminary data.</text>
</comment>
<dbReference type="RefSeq" id="WP_396757455.1">
    <property type="nucleotide sequence ID" value="NZ_JBITLA010000021.1"/>
</dbReference>
<name>A0ABW7ZU97_9ACTN</name>
<protein>
    <recommendedName>
        <fullName evidence="5">MYXO-CTERM domain-containing protein</fullName>
    </recommendedName>
</protein>
<keyword evidence="2" id="KW-0732">Signal</keyword>
<feature type="signal peptide" evidence="2">
    <location>
        <begin position="1"/>
        <end position="31"/>
    </location>
</feature>
<organism evidence="3 4">
    <name type="scientific">Micromonospora maritima</name>
    <dbReference type="NCBI Taxonomy" id="986711"/>
    <lineage>
        <taxon>Bacteria</taxon>
        <taxon>Bacillati</taxon>
        <taxon>Actinomycetota</taxon>
        <taxon>Actinomycetes</taxon>
        <taxon>Micromonosporales</taxon>
        <taxon>Micromonosporaceae</taxon>
        <taxon>Micromonospora</taxon>
    </lineage>
</organism>
<evidence type="ECO:0008006" key="5">
    <source>
        <dbReference type="Google" id="ProtNLM"/>
    </source>
</evidence>
<gene>
    <name evidence="3" type="ORF">ACIBP4_29405</name>
</gene>
<dbReference type="Proteomes" id="UP001612812">
    <property type="component" value="Unassembled WGS sequence"/>
</dbReference>
<accession>A0ABW7ZU97</accession>
<keyword evidence="1" id="KW-0472">Membrane</keyword>
<evidence type="ECO:0000256" key="2">
    <source>
        <dbReference type="SAM" id="SignalP"/>
    </source>
</evidence>